<evidence type="ECO:0000256" key="3">
    <source>
        <dbReference type="ARBA" id="ARBA00022448"/>
    </source>
</evidence>
<feature type="transmembrane region" description="Helical" evidence="9">
    <location>
        <begin position="161"/>
        <end position="184"/>
    </location>
</feature>
<keyword evidence="4 8" id="KW-1003">Cell membrane</keyword>
<keyword evidence="3 8" id="KW-0813">Transport</keyword>
<feature type="transmembrane region" description="Helical" evidence="9">
    <location>
        <begin position="36"/>
        <end position="56"/>
    </location>
</feature>
<evidence type="ECO:0000256" key="4">
    <source>
        <dbReference type="ARBA" id="ARBA00022475"/>
    </source>
</evidence>
<feature type="transmembrane region" description="Helical" evidence="9">
    <location>
        <begin position="12"/>
        <end position="30"/>
    </location>
</feature>
<dbReference type="AlphaFoldDB" id="A0A5B8RVN5"/>
<dbReference type="PIRSF" id="PIRSF016661">
    <property type="entry name" value="BioY"/>
    <property type="match status" value="1"/>
</dbReference>
<dbReference type="OrthoDB" id="9803495at2"/>
<evidence type="ECO:0000313" key="11">
    <source>
        <dbReference type="Proteomes" id="UP000321199"/>
    </source>
</evidence>
<evidence type="ECO:0000256" key="1">
    <source>
        <dbReference type="ARBA" id="ARBA00004651"/>
    </source>
</evidence>
<reference evidence="10 11" key="1">
    <citation type="submission" date="2019-07" db="EMBL/GenBank/DDBJ databases">
        <title>Complete genome sequence of Comamonas sp. NLF 7-7 isolated from livestock.</title>
        <authorList>
            <person name="Kim D.H."/>
            <person name="Kim J.G."/>
        </authorList>
    </citation>
    <scope>NUCLEOTIDE SEQUENCE [LARGE SCALE GENOMIC DNA]</scope>
    <source>
        <strain evidence="10 11">NLF 7-7</strain>
    </source>
</reference>
<dbReference type="Gene3D" id="1.10.1760.20">
    <property type="match status" value="1"/>
</dbReference>
<dbReference type="PANTHER" id="PTHR34295:SF4">
    <property type="entry name" value="BIOTIN TRANSPORTER BIOY-RELATED"/>
    <property type="match status" value="1"/>
</dbReference>
<name>A0A5B8RVN5_9BURK</name>
<dbReference type="InterPro" id="IPR003784">
    <property type="entry name" value="BioY"/>
</dbReference>
<gene>
    <name evidence="10" type="ORF">FOZ74_11880</name>
</gene>
<feature type="transmembrane region" description="Helical" evidence="9">
    <location>
        <begin position="94"/>
        <end position="112"/>
    </location>
</feature>
<sequence>MSETLSRERSHAMVQVALFAALTAVLGLIPKLDLPFGVPITLQSLGPMLAGCFLGARRGFQAMALFELAVAAGLPLLAGGRGGLGAFAAPTSGYLVGFILAAAATGLLMGRLPRATPLQAAISAFVASAVGGVLLLHASGILGLMQFAAMPLQKALLLDLAFVPGDLLKCAVCALVVHAVAKAMPDWPLGGRRR</sequence>
<dbReference type="Proteomes" id="UP000321199">
    <property type="component" value="Chromosome"/>
</dbReference>
<keyword evidence="7 8" id="KW-0472">Membrane</keyword>
<keyword evidence="11" id="KW-1185">Reference proteome</keyword>
<feature type="transmembrane region" description="Helical" evidence="9">
    <location>
        <begin position="68"/>
        <end position="88"/>
    </location>
</feature>
<dbReference type="KEGG" id="cof:FOZ74_11880"/>
<accession>A0A5B8RVN5</accession>
<dbReference type="PANTHER" id="PTHR34295">
    <property type="entry name" value="BIOTIN TRANSPORTER BIOY"/>
    <property type="match status" value="1"/>
</dbReference>
<evidence type="ECO:0000256" key="7">
    <source>
        <dbReference type="ARBA" id="ARBA00023136"/>
    </source>
</evidence>
<dbReference type="EMBL" id="CP042344">
    <property type="protein sequence ID" value="QEA13669.1"/>
    <property type="molecule type" value="Genomic_DNA"/>
</dbReference>
<keyword evidence="5 9" id="KW-0812">Transmembrane</keyword>
<proteinExistence type="inferred from homology"/>
<evidence type="ECO:0000256" key="8">
    <source>
        <dbReference type="PIRNR" id="PIRNR016661"/>
    </source>
</evidence>
<organism evidence="10 11">
    <name type="scientific">Comamonas flocculans</name>
    <dbReference type="NCBI Taxonomy" id="2597701"/>
    <lineage>
        <taxon>Bacteria</taxon>
        <taxon>Pseudomonadati</taxon>
        <taxon>Pseudomonadota</taxon>
        <taxon>Betaproteobacteria</taxon>
        <taxon>Burkholderiales</taxon>
        <taxon>Comamonadaceae</taxon>
        <taxon>Comamonas</taxon>
    </lineage>
</organism>
<evidence type="ECO:0000256" key="2">
    <source>
        <dbReference type="ARBA" id="ARBA00010692"/>
    </source>
</evidence>
<dbReference type="GO" id="GO:0015225">
    <property type="term" value="F:biotin transmembrane transporter activity"/>
    <property type="evidence" value="ECO:0007669"/>
    <property type="project" value="UniProtKB-UniRule"/>
</dbReference>
<comment type="similarity">
    <text evidence="2 8">Belongs to the BioY family.</text>
</comment>
<comment type="subcellular location">
    <subcellularLocation>
        <location evidence="1 8">Cell membrane</location>
        <topology evidence="1 8">Multi-pass membrane protein</topology>
    </subcellularLocation>
</comment>
<evidence type="ECO:0000256" key="9">
    <source>
        <dbReference type="SAM" id="Phobius"/>
    </source>
</evidence>
<dbReference type="Pfam" id="PF02632">
    <property type="entry name" value="BioY"/>
    <property type="match status" value="1"/>
</dbReference>
<evidence type="ECO:0000313" key="10">
    <source>
        <dbReference type="EMBL" id="QEA13669.1"/>
    </source>
</evidence>
<evidence type="ECO:0000256" key="5">
    <source>
        <dbReference type="ARBA" id="ARBA00022692"/>
    </source>
</evidence>
<protein>
    <recommendedName>
        <fullName evidence="8">Biotin transporter</fullName>
    </recommendedName>
</protein>
<dbReference type="RefSeq" id="WP_146913259.1">
    <property type="nucleotide sequence ID" value="NZ_CP042344.1"/>
</dbReference>
<keyword evidence="6 9" id="KW-1133">Transmembrane helix</keyword>
<dbReference type="GO" id="GO:0005886">
    <property type="term" value="C:plasma membrane"/>
    <property type="evidence" value="ECO:0007669"/>
    <property type="project" value="UniProtKB-SubCell"/>
</dbReference>
<feature type="transmembrane region" description="Helical" evidence="9">
    <location>
        <begin position="124"/>
        <end position="149"/>
    </location>
</feature>
<evidence type="ECO:0000256" key="6">
    <source>
        <dbReference type="ARBA" id="ARBA00022989"/>
    </source>
</evidence>